<dbReference type="EMBL" id="BAABBR010000001">
    <property type="protein sequence ID" value="GAA4034889.1"/>
    <property type="molecule type" value="Genomic_DNA"/>
</dbReference>
<reference evidence="2" key="1">
    <citation type="journal article" date="2019" name="Int. J. Syst. Evol. Microbiol.">
        <title>The Global Catalogue of Microorganisms (GCM) 10K type strain sequencing project: providing services to taxonomists for standard genome sequencing and annotation.</title>
        <authorList>
            <consortium name="The Broad Institute Genomics Platform"/>
            <consortium name="The Broad Institute Genome Sequencing Center for Infectious Disease"/>
            <person name="Wu L."/>
            <person name="Ma J."/>
        </authorList>
    </citation>
    <scope>NUCLEOTIDE SEQUENCE [LARGE SCALE GENOMIC DNA]</scope>
    <source>
        <strain evidence="2">JCM 17564</strain>
    </source>
</reference>
<dbReference type="Proteomes" id="UP001424459">
    <property type="component" value="Unassembled WGS sequence"/>
</dbReference>
<comment type="caution">
    <text evidence="1">The sequence shown here is derived from an EMBL/GenBank/DDBJ whole genome shotgun (WGS) entry which is preliminary data.</text>
</comment>
<evidence type="ECO:0000313" key="2">
    <source>
        <dbReference type="Proteomes" id="UP001424459"/>
    </source>
</evidence>
<keyword evidence="2" id="KW-1185">Reference proteome</keyword>
<protein>
    <recommendedName>
        <fullName evidence="3">Heme oxygenase</fullName>
    </recommendedName>
</protein>
<gene>
    <name evidence="1" type="ORF">GCM10022281_13870</name>
</gene>
<evidence type="ECO:0000313" key="1">
    <source>
        <dbReference type="EMBL" id="GAA4034889.1"/>
    </source>
</evidence>
<sequence length="178" mass="19693">MAPTPRFQLRDATAEWHDRVDGLFARLDLGNREDYRRFLASQAAALLPVEEWLDHHEAARVLPDWSSRRRGHLLREDLADLDTPVPAAEPIEIPGDDSAILGAAYVLEGSRLGGAMLVRQVPDDLPRRFLSGEGKGDWRGFVAQIDRQLTDPADLAAAIATARSVFTAFEQAGRRTLG</sequence>
<name>A0ABP7U2F8_9SPHN</name>
<proteinExistence type="predicted"/>
<dbReference type="CDD" id="cd19166">
    <property type="entry name" value="HemeO-bac"/>
    <property type="match status" value="1"/>
</dbReference>
<organism evidence="1 2">
    <name type="scientific">Sphingomonas rosea</name>
    <dbReference type="NCBI Taxonomy" id="335605"/>
    <lineage>
        <taxon>Bacteria</taxon>
        <taxon>Pseudomonadati</taxon>
        <taxon>Pseudomonadota</taxon>
        <taxon>Alphaproteobacteria</taxon>
        <taxon>Sphingomonadales</taxon>
        <taxon>Sphingomonadaceae</taxon>
        <taxon>Sphingomonas</taxon>
    </lineage>
</organism>
<dbReference type="InterPro" id="IPR016084">
    <property type="entry name" value="Haem_Oase-like_multi-hlx"/>
</dbReference>
<dbReference type="RefSeq" id="WP_344696305.1">
    <property type="nucleotide sequence ID" value="NZ_BAABBR010000001.1"/>
</dbReference>
<accession>A0ABP7U2F8</accession>
<dbReference type="SUPFAM" id="SSF48613">
    <property type="entry name" value="Heme oxygenase-like"/>
    <property type="match status" value="1"/>
</dbReference>
<evidence type="ECO:0008006" key="3">
    <source>
        <dbReference type="Google" id="ProtNLM"/>
    </source>
</evidence>
<dbReference type="Gene3D" id="1.20.910.10">
    <property type="entry name" value="Heme oxygenase-like"/>
    <property type="match status" value="1"/>
</dbReference>